<dbReference type="EMBL" id="JAATIQ010000225">
    <property type="protein sequence ID" value="KAF4369137.1"/>
    <property type="molecule type" value="Genomic_DNA"/>
</dbReference>
<dbReference type="Proteomes" id="UP000583929">
    <property type="component" value="Unassembled WGS sequence"/>
</dbReference>
<organism evidence="2 3">
    <name type="scientific">Cannabis sativa</name>
    <name type="common">Hemp</name>
    <name type="synonym">Marijuana</name>
    <dbReference type="NCBI Taxonomy" id="3483"/>
    <lineage>
        <taxon>Eukaryota</taxon>
        <taxon>Viridiplantae</taxon>
        <taxon>Streptophyta</taxon>
        <taxon>Embryophyta</taxon>
        <taxon>Tracheophyta</taxon>
        <taxon>Spermatophyta</taxon>
        <taxon>Magnoliopsida</taxon>
        <taxon>eudicotyledons</taxon>
        <taxon>Gunneridae</taxon>
        <taxon>Pentapetalae</taxon>
        <taxon>rosids</taxon>
        <taxon>fabids</taxon>
        <taxon>Rosales</taxon>
        <taxon>Cannabaceae</taxon>
        <taxon>Cannabis</taxon>
    </lineage>
</organism>
<dbReference type="InterPro" id="IPR052611">
    <property type="entry name" value="Plant_RLK_LysM"/>
</dbReference>
<name>A0A7J6FEV0_CANSA</name>
<dbReference type="InterPro" id="IPR001245">
    <property type="entry name" value="Ser-Thr/Tyr_kinase_cat_dom"/>
</dbReference>
<protein>
    <recommendedName>
        <fullName evidence="1">Protein kinase domain-containing protein</fullName>
    </recommendedName>
</protein>
<accession>A0A7J6FEV0</accession>
<evidence type="ECO:0000313" key="3">
    <source>
        <dbReference type="Proteomes" id="UP000583929"/>
    </source>
</evidence>
<sequence length="325" mass="36853">MKMKKGNNNNKYHSFTTPISSSTCLSPDFLVGIKFSLLSYSMEEIKRATRDFCEENKVCSQVYKGNMDDHNVNVIVKKMRFEETRPVIDLHSKINHINIVKLLGVCYGESDDDFSWCYVVFEYPTKGCLRDCLTNQTTPLKWHQRTQIAFDIATGLHYLNFCTFPSYAHMNLHSRNIFVTSNCRAKLGDIGSTPFGASSKGNYCNNRSVRAPEYLPQSLESDKIDIFAFGIVLLELISGRECCEEKSFRESIRFLGGSGDSSDNSEGGCFEQLKCFMDPSLKHDYSLAETLCLAVLAKACVEDDPLHRPSMEDIIKVLARMVYSF</sequence>
<evidence type="ECO:0000313" key="2">
    <source>
        <dbReference type="EMBL" id="KAF4369137.1"/>
    </source>
</evidence>
<dbReference type="PROSITE" id="PS50011">
    <property type="entry name" value="PROTEIN_KINASE_DOM"/>
    <property type="match status" value="1"/>
</dbReference>
<dbReference type="PANTHER" id="PTHR45927:SF10">
    <property type="entry name" value="LYSM-DOMAIN RECEPTOR-LIKE KINASE"/>
    <property type="match status" value="1"/>
</dbReference>
<evidence type="ECO:0000259" key="1">
    <source>
        <dbReference type="PROSITE" id="PS50011"/>
    </source>
</evidence>
<dbReference type="GO" id="GO:0004672">
    <property type="term" value="F:protein kinase activity"/>
    <property type="evidence" value="ECO:0007669"/>
    <property type="project" value="InterPro"/>
</dbReference>
<dbReference type="AlphaFoldDB" id="A0A7J6FEV0"/>
<keyword evidence="3" id="KW-1185">Reference proteome</keyword>
<dbReference type="GO" id="GO:0005524">
    <property type="term" value="F:ATP binding"/>
    <property type="evidence" value="ECO:0007669"/>
    <property type="project" value="InterPro"/>
</dbReference>
<dbReference type="InterPro" id="IPR000719">
    <property type="entry name" value="Prot_kinase_dom"/>
</dbReference>
<dbReference type="Pfam" id="PF07714">
    <property type="entry name" value="PK_Tyr_Ser-Thr"/>
    <property type="match status" value="1"/>
</dbReference>
<proteinExistence type="predicted"/>
<dbReference type="PANTHER" id="PTHR45927">
    <property type="entry name" value="LYSM-DOMAIN RECEPTOR-LIKE KINASE-RELATED"/>
    <property type="match status" value="1"/>
</dbReference>
<dbReference type="Gene3D" id="1.10.510.10">
    <property type="entry name" value="Transferase(Phosphotransferase) domain 1"/>
    <property type="match status" value="1"/>
</dbReference>
<feature type="domain" description="Protein kinase" evidence="1">
    <location>
        <begin position="1"/>
        <end position="325"/>
    </location>
</feature>
<dbReference type="Gene3D" id="3.30.200.20">
    <property type="entry name" value="Phosphorylase Kinase, domain 1"/>
    <property type="match status" value="1"/>
</dbReference>
<dbReference type="SUPFAM" id="SSF56112">
    <property type="entry name" value="Protein kinase-like (PK-like)"/>
    <property type="match status" value="1"/>
</dbReference>
<gene>
    <name evidence="2" type="ORF">G4B88_020915</name>
</gene>
<reference evidence="2 3" key="1">
    <citation type="journal article" date="2020" name="bioRxiv">
        <title>Sequence and annotation of 42 cannabis genomes reveals extensive copy number variation in cannabinoid synthesis and pathogen resistance genes.</title>
        <authorList>
            <person name="Mckernan K.J."/>
            <person name="Helbert Y."/>
            <person name="Kane L.T."/>
            <person name="Ebling H."/>
            <person name="Zhang L."/>
            <person name="Liu B."/>
            <person name="Eaton Z."/>
            <person name="Mclaughlin S."/>
            <person name="Kingan S."/>
            <person name="Baybayan P."/>
            <person name="Concepcion G."/>
            <person name="Jordan M."/>
            <person name="Riva A."/>
            <person name="Barbazuk W."/>
            <person name="Harkins T."/>
        </authorList>
    </citation>
    <scope>NUCLEOTIDE SEQUENCE [LARGE SCALE GENOMIC DNA]</scope>
    <source>
        <strain evidence="3">cv. Jamaican Lion 4</strain>
        <tissue evidence="2">Leaf</tissue>
    </source>
</reference>
<comment type="caution">
    <text evidence="2">The sequence shown here is derived from an EMBL/GenBank/DDBJ whole genome shotgun (WGS) entry which is preliminary data.</text>
</comment>
<dbReference type="InterPro" id="IPR011009">
    <property type="entry name" value="Kinase-like_dom_sf"/>
</dbReference>